<evidence type="ECO:0000256" key="1">
    <source>
        <dbReference type="ARBA" id="ARBA00004123"/>
    </source>
</evidence>
<dbReference type="EMBL" id="FLQW01000897">
    <property type="protein sequence ID" value="SBS86623.1"/>
    <property type="molecule type" value="Genomic_DNA"/>
</dbReference>
<dbReference type="GO" id="GO:1901255">
    <property type="term" value="P:nucleotide-excision repair involved in interstrand cross-link repair"/>
    <property type="evidence" value="ECO:0007669"/>
    <property type="project" value="TreeGrafter"/>
</dbReference>
<feature type="region of interest" description="Disordered" evidence="10">
    <location>
        <begin position="711"/>
        <end position="741"/>
    </location>
</feature>
<sequence length="1635" mass="193392">MSPLYYEKKIVKKLIQHDSLVLLANGFNELNILAIFIFYYQNRCLWYEKYITNDENIFFGLFKLNIHKDVDENELFKNSNKQNYENLNEFASTSRSEVIIDNIDCDSGNNPKECSCDGAHKTIRDGHIISNKVNFENKNKLIFILNVSPKEYNLFLKYQLMLCEGISKFDKVFNDSVKINYLKTQYIRNQKSNERIEMYIRRGVYFISSNVLLIDLLTFKIIPEIIDGIFICKSHKLIYSVKELFIIELYRKRNKYGFIKGISNNKKLINNQHILNIAHKLYMKKVYCYPRFHKNVHLSLNNKFIQPNIYEINLNLPTSTNKIEENILNLIHYLNLEIKKFHTFHDFDINSLLYSDSAENYTMNYIKTKSLTYNTKKLLKEIITLVNILYNLYIYDDVIFYNYLKNLKEADKESTWMYCNEANEIFHIANQRKNMFLNKINMDNTVDANEVDNIQTIIHRIQYEQRYFHKSYEIKREQNEIYKWIYELVYKRDINIREYKKILLKKKKEKKKYESSQFFLNKRRNCNTGKEQQQNMLLNGKVKTHFREGNNKYASLCKSERYHDQQSEMEYNSEVQNYTSNTNTKGHMSTSKLNNYPSVDRKNIFNYIKNKEINSKADALDEGDKDSVLMVGHPKVKQERRIYSTELQEEEREGASKGEGVHGRKAKEEEGKENERIIHSIVMDRAQIEEHKNCHNSSSCNSNNNNSVNNNCSNSRSNNGNGNSYSSSNNEEDEGKTLNDGKQVRKVDYPIAIIVDNFYTQKEFYNLLIHKNENNVNLKFFLKSEEKMKVYNISDDSSNGSYESNMSNSSNSSNSSYSSKKTFQRDHNFPSLDFVNFHIPNYAIKEKTDNLKYIKPHVYILCINKNYDTVYTSENFLDDCSEKMNSINRATHKGCFVRGQKEGKTDRQEVNTVGLNNSGVYSGQANGCRVNYSKDRPSKKNQREKRFFEINEYCGNLDFLELFLMWIKPYRIILTTLDLSIFRNVEIYCARLFQHNVYKLHKESFFNELMNYEENNLMYDSISEERIFVKKEQQQKHQQLKRKKISGSYDSDKGKQVSSSCHSTRTNRKNDSNCRYNKETAKQREKDRGVNNFKIIKVLHSICNTVEVFLIFYKNNILYNKYLNSIKTEKSNWFNFIENKNNLRFEVDRNVFNKNLDLFKKVVDAYFLFQKKFKENKKNIINFNKALCEEFKVFQDVKLDEHIENKNVILSSALNSNYISMEEEELFIENYKNKINKKSDIVPLDEKTIQKIQELLQKFSIDSFNLNFILYSIFNNTKPIVIVDIRELKSDLSYKLYKSKMHIIPYSLLVGDYILTKDICVERKTIVDLIQSLNNNRLYNQIKQMSKYYSMYLLLIEFNTKHLFYFSSLNDKHSIYTKLIILCLQYPRLRILWSPFSLFTVKLFWALKVNSEQPDIFKSLHIDLTLQKHAHRPIVDASTNGQKGTGKEEELEMGKEKAKQEQTIQKNMKTEKNKGMNKEEEQSSAPPRDTESKNDVQLIEPNKVDDLKNNSFDSMNNNRIEEVENYAEGNGNNENEHNEEFYKYETINDLFDKNLNNLENVDTSKTFKKMESVTNWNALEILKALPGVTEKNMHLIINNVNSLYDLCEKTVEELESYMSKNNAKLLYDFLNTDVS</sequence>
<dbReference type="GO" id="GO:0003684">
    <property type="term" value="F:damaged DNA binding"/>
    <property type="evidence" value="ECO:0007669"/>
    <property type="project" value="TreeGrafter"/>
</dbReference>
<keyword evidence="8" id="KW-0234">DNA repair</keyword>
<evidence type="ECO:0000256" key="5">
    <source>
        <dbReference type="ARBA" id="ARBA00022763"/>
    </source>
</evidence>
<dbReference type="Gene3D" id="1.10.150.20">
    <property type="entry name" value="5' to 3' exonuclease, C-terminal subdomain"/>
    <property type="match status" value="1"/>
</dbReference>
<feature type="compositionally biased region" description="Basic and acidic residues" evidence="10">
    <location>
        <begin position="1468"/>
        <end position="1481"/>
    </location>
</feature>
<keyword evidence="4 13" id="KW-0255">Endonuclease</keyword>
<dbReference type="GO" id="GO:0000724">
    <property type="term" value="P:double-strand break repair via homologous recombination"/>
    <property type="evidence" value="ECO:0007669"/>
    <property type="project" value="TreeGrafter"/>
</dbReference>
<keyword evidence="3" id="KW-0540">Nuclease</keyword>
<feature type="compositionally biased region" description="Low complexity" evidence="10">
    <location>
        <begin position="711"/>
        <end position="729"/>
    </location>
</feature>
<keyword evidence="5" id="KW-0227">DNA damage</keyword>
<feature type="domain" description="ERCC4" evidence="12">
    <location>
        <begin position="1280"/>
        <end position="1360"/>
    </location>
</feature>
<evidence type="ECO:0000256" key="11">
    <source>
        <dbReference type="SAM" id="Phobius"/>
    </source>
</evidence>
<proteinExistence type="inferred from homology"/>
<feature type="compositionally biased region" description="Basic and acidic residues" evidence="10">
    <location>
        <begin position="653"/>
        <end position="677"/>
    </location>
</feature>
<feature type="region of interest" description="Disordered" evidence="10">
    <location>
        <begin position="1433"/>
        <end position="1496"/>
    </location>
</feature>
<dbReference type="SMART" id="SM00891">
    <property type="entry name" value="ERCC4"/>
    <property type="match status" value="1"/>
</dbReference>
<dbReference type="Gene3D" id="3.40.50.10130">
    <property type="match status" value="1"/>
</dbReference>
<evidence type="ECO:0000256" key="2">
    <source>
        <dbReference type="ARBA" id="ARBA00010015"/>
    </source>
</evidence>
<evidence type="ECO:0000256" key="6">
    <source>
        <dbReference type="ARBA" id="ARBA00022801"/>
    </source>
</evidence>
<evidence type="ECO:0000256" key="4">
    <source>
        <dbReference type="ARBA" id="ARBA00022759"/>
    </source>
</evidence>
<dbReference type="Pfam" id="PF02732">
    <property type="entry name" value="ERCC4"/>
    <property type="match status" value="1"/>
</dbReference>
<accession>A0A1A8W648</accession>
<dbReference type="GO" id="GO:0000014">
    <property type="term" value="F:single-stranded DNA endodeoxyribonuclease activity"/>
    <property type="evidence" value="ECO:0007669"/>
    <property type="project" value="TreeGrafter"/>
</dbReference>
<keyword evidence="9" id="KW-0539">Nucleus</keyword>
<dbReference type="SUPFAM" id="SSF52980">
    <property type="entry name" value="Restriction endonuclease-like"/>
    <property type="match status" value="1"/>
</dbReference>
<dbReference type="Proteomes" id="UP000078597">
    <property type="component" value="Unassembled WGS sequence"/>
</dbReference>
<protein>
    <submittedName>
        <fullName evidence="13">DNA repair endonuclease</fullName>
    </submittedName>
</protein>
<keyword evidence="6" id="KW-0378">Hydrolase</keyword>
<dbReference type="PANTHER" id="PTHR10150:SF0">
    <property type="entry name" value="DNA REPAIR ENDONUCLEASE XPF"/>
    <property type="match status" value="1"/>
</dbReference>
<feature type="transmembrane region" description="Helical" evidence="11">
    <location>
        <begin position="20"/>
        <end position="40"/>
    </location>
</feature>
<feature type="region of interest" description="Disordered" evidence="10">
    <location>
        <begin position="645"/>
        <end position="677"/>
    </location>
</feature>
<dbReference type="InterPro" id="IPR006166">
    <property type="entry name" value="ERCC4_domain"/>
</dbReference>
<dbReference type="GO" id="GO:0000712">
    <property type="term" value="P:resolution of meiotic recombination intermediates"/>
    <property type="evidence" value="ECO:0007669"/>
    <property type="project" value="TreeGrafter"/>
</dbReference>
<organism evidence="13 14">
    <name type="scientific">Plasmodium malariae</name>
    <dbReference type="NCBI Taxonomy" id="5858"/>
    <lineage>
        <taxon>Eukaryota</taxon>
        <taxon>Sar</taxon>
        <taxon>Alveolata</taxon>
        <taxon>Apicomplexa</taxon>
        <taxon>Aconoidasida</taxon>
        <taxon>Haemosporida</taxon>
        <taxon>Plasmodiidae</taxon>
        <taxon>Plasmodium</taxon>
        <taxon>Plasmodium (Plasmodium)</taxon>
    </lineage>
</organism>
<keyword evidence="11" id="KW-1133">Transmembrane helix</keyword>
<keyword evidence="11" id="KW-0812">Transmembrane</keyword>
<evidence type="ECO:0000256" key="10">
    <source>
        <dbReference type="SAM" id="MobiDB-lite"/>
    </source>
</evidence>
<evidence type="ECO:0000256" key="7">
    <source>
        <dbReference type="ARBA" id="ARBA00023125"/>
    </source>
</evidence>
<dbReference type="SUPFAM" id="SSF47781">
    <property type="entry name" value="RuvA domain 2-like"/>
    <property type="match status" value="1"/>
</dbReference>
<name>A0A1A8W648_PLAMA</name>
<comment type="similarity">
    <text evidence="2">Belongs to the XPF family.</text>
</comment>
<feature type="compositionally biased region" description="Basic and acidic residues" evidence="10">
    <location>
        <begin position="1068"/>
        <end position="1083"/>
    </location>
</feature>
<comment type="subcellular location">
    <subcellularLocation>
        <location evidence="1">Nucleus</location>
    </subcellularLocation>
</comment>
<feature type="region of interest" description="Disordered" evidence="10">
    <location>
        <begin position="1040"/>
        <end position="1083"/>
    </location>
</feature>
<dbReference type="InterPro" id="IPR010994">
    <property type="entry name" value="RuvA_2-like"/>
</dbReference>
<dbReference type="VEuPathDB" id="PlasmoDB:PmUG01_11017400"/>
<evidence type="ECO:0000259" key="12">
    <source>
        <dbReference type="SMART" id="SM00891"/>
    </source>
</evidence>
<dbReference type="GO" id="GO:0003697">
    <property type="term" value="F:single-stranded DNA binding"/>
    <property type="evidence" value="ECO:0007669"/>
    <property type="project" value="TreeGrafter"/>
</dbReference>
<evidence type="ECO:0000256" key="3">
    <source>
        <dbReference type="ARBA" id="ARBA00022722"/>
    </source>
</evidence>
<dbReference type="CDD" id="cd20078">
    <property type="entry name" value="XPF_nuclease_XPF_euk"/>
    <property type="match status" value="1"/>
</dbReference>
<dbReference type="GO" id="GO:0000110">
    <property type="term" value="C:nucleotide-excision repair factor 1 complex"/>
    <property type="evidence" value="ECO:0007669"/>
    <property type="project" value="TreeGrafter"/>
</dbReference>
<evidence type="ECO:0000313" key="14">
    <source>
        <dbReference type="Proteomes" id="UP000078597"/>
    </source>
</evidence>
<dbReference type="FunFam" id="3.40.50.10130:FF:000002">
    <property type="entry name" value="DNA repair endonuclease XPF"/>
    <property type="match status" value="1"/>
</dbReference>
<feature type="compositionally biased region" description="Low complexity" evidence="10">
    <location>
        <begin position="797"/>
        <end position="819"/>
    </location>
</feature>
<evidence type="ECO:0000256" key="8">
    <source>
        <dbReference type="ARBA" id="ARBA00023204"/>
    </source>
</evidence>
<reference evidence="14" key="1">
    <citation type="submission" date="2016-05" db="EMBL/GenBank/DDBJ databases">
        <authorList>
            <person name="Naeem Raeece"/>
        </authorList>
    </citation>
    <scope>NUCLEOTIDE SEQUENCE [LARGE SCALE GENOMIC DNA]</scope>
</reference>
<keyword evidence="7" id="KW-0238">DNA-binding</keyword>
<gene>
    <name evidence="13" type="ORF">PMALA_016710</name>
</gene>
<evidence type="ECO:0000256" key="9">
    <source>
        <dbReference type="ARBA" id="ARBA00023242"/>
    </source>
</evidence>
<feature type="region of interest" description="Disordered" evidence="10">
    <location>
        <begin position="796"/>
        <end position="822"/>
    </location>
</feature>
<dbReference type="InterPro" id="IPR047520">
    <property type="entry name" value="XPF_nuclease"/>
</dbReference>
<keyword evidence="11" id="KW-0472">Membrane</keyword>
<feature type="compositionally biased region" description="Basic and acidic residues" evidence="10">
    <location>
        <begin position="1445"/>
        <end position="1460"/>
    </location>
</feature>
<evidence type="ECO:0000313" key="13">
    <source>
        <dbReference type="EMBL" id="SBS86623.1"/>
    </source>
</evidence>
<dbReference type="InterPro" id="IPR011335">
    <property type="entry name" value="Restrct_endonuc-II-like"/>
</dbReference>
<dbReference type="PANTHER" id="PTHR10150">
    <property type="entry name" value="DNA REPAIR ENDONUCLEASE XPF"/>
    <property type="match status" value="1"/>
</dbReference>